<gene>
    <name evidence="3" type="ORF">DME_LOCUS109</name>
</gene>
<reference evidence="6" key="1">
    <citation type="submission" date="2017-02" db="UniProtKB">
        <authorList>
            <consortium name="WormBaseParasite"/>
        </authorList>
    </citation>
    <scope>IDENTIFICATION</scope>
</reference>
<organism evidence="4 6">
    <name type="scientific">Dracunculus medinensis</name>
    <name type="common">Guinea worm</name>
    <dbReference type="NCBI Taxonomy" id="318479"/>
    <lineage>
        <taxon>Eukaryota</taxon>
        <taxon>Metazoa</taxon>
        <taxon>Ecdysozoa</taxon>
        <taxon>Nematoda</taxon>
        <taxon>Chromadorea</taxon>
        <taxon>Rhabditida</taxon>
        <taxon>Spirurina</taxon>
        <taxon>Dracunculoidea</taxon>
        <taxon>Dracunculidae</taxon>
        <taxon>Dracunculus</taxon>
    </lineage>
</organism>
<dbReference type="InterPro" id="IPR035899">
    <property type="entry name" value="DBL_dom_sf"/>
</dbReference>
<dbReference type="SUPFAM" id="SSF48065">
    <property type="entry name" value="DBL homology domain (DH-domain)"/>
    <property type="match status" value="1"/>
</dbReference>
<protein>
    <submittedName>
        <fullName evidence="6">DH domain-containing protein</fullName>
    </submittedName>
</protein>
<name>A0A0N4U7C2_DRAME</name>
<evidence type="ECO:0000313" key="5">
    <source>
        <dbReference type="Proteomes" id="UP000274756"/>
    </source>
</evidence>
<evidence type="ECO:0000313" key="4">
    <source>
        <dbReference type="Proteomes" id="UP000038040"/>
    </source>
</evidence>
<dbReference type="AlphaFoldDB" id="A0A0N4U7C2"/>
<sequence>MYEWALLNAKRFDGDSCKTLLIDIYPAAAASILSEYSVTCNDQLMRDEIDTLLNDCEKALEILKCEVSIVENNKTCYNISEHPVSLSSLDGTSAFSSRDAHKVSIFNKDTHNFNRIRKIQCHSADYEGIRGSVDIPEESERYPVRSTRSFNNILDVENHFERTSLVETLSNDNVLSNMAGEKFAEMDVLNVDEFRYAGRSDSVSPAPTQYEIPITKDDDQRIYEVNDDGEKIRWRNYSWSPINNSVVPSISASFRQEEVSFFDDIGCAPVTLDLTDKIIASMSSKTLHKHLDQRRSSTSIPPPGPLSNNGWIRPGSARFALGSKSRPPLLRNLSSDFLDHRFPSSFGVCHSLDESKYSTVDTSRPESCVGSGPFKTDCSTQSEQICMIYDWLNPSKTSNANYRIECTVVRDLLDTEIEYVSALRRVVQDYLPELVRADIPSHLRGKKYCVFGNIERLFQFHAHNFLPQLISRLSYHEKSESLSLTIGKLFVDCLNFFNLYSLYAKNKPKSDQLLRDYANDFSTIFHDLKDLSILLMRPVERIAKYTLVLQQLFNAAPLDKLNIIEILDSVVAEIGGQIRRGSDLLAMERITCCDLNLKEQGKLIRHDTLFVIEKHGLLHSKKRIRSSFLFEKCVVLTKPKLRKLSRGCTYDELKYKASIQAQSPTVRDAWIGHIRCILWKQAIHSREESNREKASMGDATYIHLGPNSYANVSDFDSTEGSRRPRSLISLSVSTCSSSNIFRMIGSHDVNLELDRVEESEELEFSNDLNNTVSYRRKIEGSTLPRHYAPPPPKI</sequence>
<dbReference type="InterPro" id="IPR011993">
    <property type="entry name" value="PH-like_dom_sf"/>
</dbReference>
<dbReference type="Gene3D" id="2.30.29.30">
    <property type="entry name" value="Pleckstrin-homology domain (PH domain)/Phosphotyrosine-binding domain (PTB)"/>
    <property type="match status" value="1"/>
</dbReference>
<dbReference type="STRING" id="318479.A0A0N4U7C2"/>
<dbReference type="Pfam" id="PF22697">
    <property type="entry name" value="SOS1_NGEF_PH"/>
    <property type="match status" value="1"/>
</dbReference>
<reference evidence="3 5" key="2">
    <citation type="submission" date="2018-11" db="EMBL/GenBank/DDBJ databases">
        <authorList>
            <consortium name="Pathogen Informatics"/>
        </authorList>
    </citation>
    <scope>NUCLEOTIDE SEQUENCE [LARGE SCALE GENOMIC DNA]</scope>
</reference>
<dbReference type="GO" id="GO:0005085">
    <property type="term" value="F:guanyl-nucleotide exchange factor activity"/>
    <property type="evidence" value="ECO:0007669"/>
    <property type="project" value="InterPro"/>
</dbReference>
<dbReference type="WBParaSite" id="DME_0000288001-mRNA-1">
    <property type="protein sequence ID" value="DME_0000288001-mRNA-1"/>
    <property type="gene ID" value="DME_0000288001"/>
</dbReference>
<dbReference type="PANTHER" id="PTHR45845:SF2">
    <property type="entry name" value="RIKEN CDNA D630003M21 GENE"/>
    <property type="match status" value="1"/>
</dbReference>
<dbReference type="Pfam" id="PF00621">
    <property type="entry name" value="RhoGEF"/>
    <property type="match status" value="1"/>
</dbReference>
<dbReference type="OrthoDB" id="6152532at2759"/>
<dbReference type="Proteomes" id="UP000274756">
    <property type="component" value="Unassembled WGS sequence"/>
</dbReference>
<dbReference type="Gene3D" id="1.20.900.10">
    <property type="entry name" value="Dbl homology (DH) domain"/>
    <property type="match status" value="1"/>
</dbReference>
<dbReference type="SMART" id="SM00325">
    <property type="entry name" value="RhoGEF"/>
    <property type="match status" value="1"/>
</dbReference>
<dbReference type="SUPFAM" id="SSF50729">
    <property type="entry name" value="PH domain-like"/>
    <property type="match status" value="1"/>
</dbReference>
<dbReference type="EMBL" id="UYYG01000001">
    <property type="protein sequence ID" value="VDN50136.1"/>
    <property type="molecule type" value="Genomic_DNA"/>
</dbReference>
<feature type="region of interest" description="Disordered" evidence="1">
    <location>
        <begin position="290"/>
        <end position="310"/>
    </location>
</feature>
<proteinExistence type="predicted"/>
<keyword evidence="5" id="KW-1185">Reference proteome</keyword>
<dbReference type="Proteomes" id="UP000038040">
    <property type="component" value="Unplaced"/>
</dbReference>
<evidence type="ECO:0000313" key="6">
    <source>
        <dbReference type="WBParaSite" id="DME_0000288001-mRNA-1"/>
    </source>
</evidence>
<dbReference type="InterPro" id="IPR055251">
    <property type="entry name" value="SOS1_NGEF_PH"/>
</dbReference>
<dbReference type="InterPro" id="IPR000219">
    <property type="entry name" value="DH_dom"/>
</dbReference>
<evidence type="ECO:0000313" key="3">
    <source>
        <dbReference type="EMBL" id="VDN50136.1"/>
    </source>
</evidence>
<dbReference type="PANTHER" id="PTHR45845">
    <property type="entry name" value="RHO GUANINE NUCLEOTIDE EXCHANGE FACTOR-RELATED"/>
    <property type="match status" value="1"/>
</dbReference>
<feature type="domain" description="DH" evidence="2">
    <location>
        <begin position="408"/>
        <end position="570"/>
    </location>
</feature>
<evidence type="ECO:0000259" key="2">
    <source>
        <dbReference type="PROSITE" id="PS50010"/>
    </source>
</evidence>
<dbReference type="InterPro" id="IPR052231">
    <property type="entry name" value="Rho_GEF_signaling-related"/>
</dbReference>
<evidence type="ECO:0000256" key="1">
    <source>
        <dbReference type="SAM" id="MobiDB-lite"/>
    </source>
</evidence>
<dbReference type="PROSITE" id="PS50010">
    <property type="entry name" value="DH_2"/>
    <property type="match status" value="1"/>
</dbReference>
<accession>A0A0N4U7C2</accession>